<keyword evidence="2" id="KW-1185">Reference proteome</keyword>
<gene>
    <name evidence="1" type="ORF">TanjilG_22372</name>
</gene>
<dbReference type="Gene3D" id="3.40.50.880">
    <property type="match status" value="1"/>
</dbReference>
<dbReference type="InterPro" id="IPR029062">
    <property type="entry name" value="Class_I_gatase-like"/>
</dbReference>
<dbReference type="Proteomes" id="UP000188354">
    <property type="component" value="Chromosome LG02"/>
</dbReference>
<dbReference type="InterPro" id="IPR011697">
    <property type="entry name" value="Peptidase_C26"/>
</dbReference>
<dbReference type="EMBL" id="CM007362">
    <property type="protein sequence ID" value="OIW17260.1"/>
    <property type="molecule type" value="Genomic_DNA"/>
</dbReference>
<dbReference type="PANTHER" id="PTHR43235:SF1">
    <property type="entry name" value="GLUTAMINE AMIDOTRANSFERASE PB2B2.05-RELATED"/>
    <property type="match status" value="1"/>
</dbReference>
<evidence type="ECO:0000313" key="1">
    <source>
        <dbReference type="EMBL" id="OIW17260.1"/>
    </source>
</evidence>
<reference evidence="1 2" key="1">
    <citation type="journal article" date="2017" name="Plant Biotechnol. J.">
        <title>A comprehensive draft genome sequence for lupin (Lupinus angustifolius), an emerging health food: insights into plant-microbe interactions and legume evolution.</title>
        <authorList>
            <person name="Hane J.K."/>
            <person name="Ming Y."/>
            <person name="Kamphuis L.G."/>
            <person name="Nelson M.N."/>
            <person name="Garg G."/>
            <person name="Atkins C.A."/>
            <person name="Bayer P.E."/>
            <person name="Bravo A."/>
            <person name="Bringans S."/>
            <person name="Cannon S."/>
            <person name="Edwards D."/>
            <person name="Foley R."/>
            <person name="Gao L.L."/>
            <person name="Harrison M.J."/>
            <person name="Huang W."/>
            <person name="Hurgobin B."/>
            <person name="Li S."/>
            <person name="Liu C.W."/>
            <person name="McGrath A."/>
            <person name="Morahan G."/>
            <person name="Murray J."/>
            <person name="Weller J."/>
            <person name="Jian J."/>
            <person name="Singh K.B."/>
        </authorList>
    </citation>
    <scope>NUCLEOTIDE SEQUENCE [LARGE SCALE GENOMIC DNA]</scope>
    <source>
        <strain evidence="2">cv. Tanjil</strain>
        <tissue evidence="1">Whole plant</tissue>
    </source>
</reference>
<sequence length="166" mass="18002">MTPSDISVILPRVLIVSRRTVCKNKFVDFVGEYHLDLIVEYGAVPVIVPRVSGVHMLLESFEPIHGVLLCEGEDIDPSWYEQDTSCLSEEELDEIRRLHVSDTMVTPVTDRSNRAIGLSSSFYGGHPEVAVGAGAPSSGYKKVTHSWTRFGDSRGAIRGSGGIGGG</sequence>
<dbReference type="AlphaFoldDB" id="A0A4P1RSJ0"/>
<protein>
    <submittedName>
        <fullName evidence="1">Uncharacterized protein</fullName>
    </submittedName>
</protein>
<dbReference type="GO" id="GO:0005829">
    <property type="term" value="C:cytosol"/>
    <property type="evidence" value="ECO:0007669"/>
    <property type="project" value="TreeGrafter"/>
</dbReference>
<dbReference type="STRING" id="3871.A0A4P1RSJ0"/>
<dbReference type="GO" id="GO:0016811">
    <property type="term" value="F:hydrolase activity, acting on carbon-nitrogen (but not peptide) bonds, in linear amides"/>
    <property type="evidence" value="ECO:0007669"/>
    <property type="project" value="InterPro"/>
</dbReference>
<dbReference type="Gramene" id="OIW17260">
    <property type="protein sequence ID" value="OIW17260"/>
    <property type="gene ID" value="TanjilG_22372"/>
</dbReference>
<dbReference type="InterPro" id="IPR044668">
    <property type="entry name" value="PuuD-like"/>
</dbReference>
<proteinExistence type="predicted"/>
<evidence type="ECO:0000313" key="2">
    <source>
        <dbReference type="Proteomes" id="UP000188354"/>
    </source>
</evidence>
<dbReference type="Pfam" id="PF07722">
    <property type="entry name" value="Peptidase_C26"/>
    <property type="match status" value="1"/>
</dbReference>
<dbReference type="PANTHER" id="PTHR43235">
    <property type="entry name" value="GLUTAMINE AMIDOTRANSFERASE PB2B2.05-RELATED"/>
    <property type="match status" value="1"/>
</dbReference>
<name>A0A4P1RSJ0_LUPAN</name>
<accession>A0A4P1RSJ0</accession>
<organism evidence="1 2">
    <name type="scientific">Lupinus angustifolius</name>
    <name type="common">Narrow-leaved blue lupine</name>
    <dbReference type="NCBI Taxonomy" id="3871"/>
    <lineage>
        <taxon>Eukaryota</taxon>
        <taxon>Viridiplantae</taxon>
        <taxon>Streptophyta</taxon>
        <taxon>Embryophyta</taxon>
        <taxon>Tracheophyta</taxon>
        <taxon>Spermatophyta</taxon>
        <taxon>Magnoliopsida</taxon>
        <taxon>eudicotyledons</taxon>
        <taxon>Gunneridae</taxon>
        <taxon>Pentapetalae</taxon>
        <taxon>rosids</taxon>
        <taxon>fabids</taxon>
        <taxon>Fabales</taxon>
        <taxon>Fabaceae</taxon>
        <taxon>Papilionoideae</taxon>
        <taxon>50 kb inversion clade</taxon>
        <taxon>genistoids sensu lato</taxon>
        <taxon>core genistoids</taxon>
        <taxon>Genisteae</taxon>
        <taxon>Lupinus</taxon>
    </lineage>
</organism>